<reference evidence="12 13" key="1">
    <citation type="submission" date="2008-02" db="EMBL/GenBank/DDBJ databases">
        <title>A 6x draft sequence assembly of the Pongo pygmaeus abelii genome.</title>
        <authorList>
            <person name="Wilson R.K."/>
            <person name="Mardis E."/>
        </authorList>
    </citation>
    <scope>NUCLEOTIDE SEQUENCE [LARGE SCALE GENOMIC DNA]</scope>
</reference>
<reference evidence="12" key="2">
    <citation type="submission" date="2025-08" db="UniProtKB">
        <authorList>
            <consortium name="Ensembl"/>
        </authorList>
    </citation>
    <scope>IDENTIFICATION</scope>
</reference>
<organism evidence="12 13">
    <name type="scientific">Pongo abelii</name>
    <name type="common">Sumatran orangutan</name>
    <name type="synonym">Pongo pygmaeus abelii</name>
    <dbReference type="NCBI Taxonomy" id="9601"/>
    <lineage>
        <taxon>Eukaryota</taxon>
        <taxon>Metazoa</taxon>
        <taxon>Chordata</taxon>
        <taxon>Craniata</taxon>
        <taxon>Vertebrata</taxon>
        <taxon>Euteleostomi</taxon>
        <taxon>Mammalia</taxon>
        <taxon>Eutheria</taxon>
        <taxon>Euarchontoglires</taxon>
        <taxon>Primates</taxon>
        <taxon>Haplorrhini</taxon>
        <taxon>Catarrhini</taxon>
        <taxon>Hominidae</taxon>
        <taxon>Pongo</taxon>
    </lineage>
</organism>
<dbReference type="SMART" id="SM00406">
    <property type="entry name" value="IGv"/>
    <property type="match status" value="1"/>
</dbReference>
<keyword evidence="13" id="KW-1185">Reference proteome</keyword>
<dbReference type="InterPro" id="IPR036179">
    <property type="entry name" value="Ig-like_dom_sf"/>
</dbReference>
<reference evidence="12" key="3">
    <citation type="submission" date="2025-09" db="UniProtKB">
        <authorList>
            <consortium name="Ensembl"/>
        </authorList>
    </citation>
    <scope>IDENTIFICATION</scope>
</reference>
<evidence type="ECO:0000313" key="12">
    <source>
        <dbReference type="Ensembl" id="ENSPPYP00000044969.1"/>
    </source>
</evidence>
<dbReference type="GeneTree" id="ENSGT00950000183013"/>
<feature type="domain" description="Immunoglobulin V-set" evidence="11">
    <location>
        <begin position="41"/>
        <end position="122"/>
    </location>
</feature>
<dbReference type="PANTHER" id="PTHR23266">
    <property type="entry name" value="IMMUNOGLOBULIN HEAVY CHAIN"/>
    <property type="match status" value="1"/>
</dbReference>
<evidence type="ECO:0000256" key="6">
    <source>
        <dbReference type="ARBA" id="ARBA00023130"/>
    </source>
</evidence>
<dbReference type="PROSITE" id="PS51257">
    <property type="entry name" value="PROKAR_LIPOPROTEIN"/>
    <property type="match status" value="1"/>
</dbReference>
<dbReference type="AlphaFoldDB" id="A0A8I5UV38"/>
<evidence type="ECO:0000256" key="2">
    <source>
        <dbReference type="ARBA" id="ARBA00004613"/>
    </source>
</evidence>
<evidence type="ECO:0000259" key="11">
    <source>
        <dbReference type="SMART" id="SM00406"/>
    </source>
</evidence>
<dbReference type="GO" id="GO:0005886">
    <property type="term" value="C:plasma membrane"/>
    <property type="evidence" value="ECO:0007669"/>
    <property type="project" value="UniProtKB-SubCell"/>
</dbReference>
<keyword evidence="9" id="KW-0393">Immunoglobulin domain</keyword>
<keyword evidence="5" id="KW-0391">Immunity</keyword>
<accession>A0A8I5UV38</accession>
<dbReference type="OMA" id="NNIHWIR"/>
<dbReference type="InterPro" id="IPR013106">
    <property type="entry name" value="Ig_V-set"/>
</dbReference>
<evidence type="ECO:0000256" key="7">
    <source>
        <dbReference type="ARBA" id="ARBA00023136"/>
    </source>
</evidence>
<dbReference type="Gene3D" id="2.60.40.10">
    <property type="entry name" value="Immunoglobulins"/>
    <property type="match status" value="1"/>
</dbReference>
<evidence type="ECO:0000256" key="10">
    <source>
        <dbReference type="ARBA" id="ARBA00043265"/>
    </source>
</evidence>
<dbReference type="GO" id="GO:0019814">
    <property type="term" value="C:immunoglobulin complex"/>
    <property type="evidence" value="ECO:0007669"/>
    <property type="project" value="UniProtKB-KW"/>
</dbReference>
<proteinExistence type="predicted"/>
<dbReference type="InterPro" id="IPR050199">
    <property type="entry name" value="IgHV"/>
</dbReference>
<keyword evidence="10" id="KW-1280">Immunoglobulin</keyword>
<keyword evidence="8" id="KW-1015">Disulfide bond</keyword>
<sequence>MRRGLFSVKKNFIHSCVLSTGAHSQVQLVLSCAEVRKSGASVKVSCSFSGFTITSYGILWVQQSPGQGLERMGWINPGDGSTSYAQKFQGRFTMTRDMSTTTAYTELSSLRSEDMAVFYYARHTV</sequence>
<evidence type="ECO:0000256" key="1">
    <source>
        <dbReference type="ARBA" id="ARBA00004236"/>
    </source>
</evidence>
<protein>
    <recommendedName>
        <fullName evidence="11">Immunoglobulin V-set domain-containing protein</fullName>
    </recommendedName>
</protein>
<evidence type="ECO:0000256" key="8">
    <source>
        <dbReference type="ARBA" id="ARBA00023157"/>
    </source>
</evidence>
<evidence type="ECO:0000256" key="4">
    <source>
        <dbReference type="ARBA" id="ARBA00022525"/>
    </source>
</evidence>
<evidence type="ECO:0000256" key="3">
    <source>
        <dbReference type="ARBA" id="ARBA00022475"/>
    </source>
</evidence>
<evidence type="ECO:0000256" key="9">
    <source>
        <dbReference type="ARBA" id="ARBA00023319"/>
    </source>
</evidence>
<evidence type="ECO:0000256" key="5">
    <source>
        <dbReference type="ARBA" id="ARBA00022859"/>
    </source>
</evidence>
<dbReference type="GO" id="GO:0005576">
    <property type="term" value="C:extracellular region"/>
    <property type="evidence" value="ECO:0007669"/>
    <property type="project" value="UniProtKB-SubCell"/>
</dbReference>
<dbReference type="InterPro" id="IPR013783">
    <property type="entry name" value="Ig-like_fold"/>
</dbReference>
<evidence type="ECO:0000313" key="13">
    <source>
        <dbReference type="Proteomes" id="UP000001595"/>
    </source>
</evidence>
<dbReference type="GO" id="GO:0002250">
    <property type="term" value="P:adaptive immune response"/>
    <property type="evidence" value="ECO:0007669"/>
    <property type="project" value="UniProtKB-KW"/>
</dbReference>
<dbReference type="Proteomes" id="UP000001595">
    <property type="component" value="Chromosome 14"/>
</dbReference>
<dbReference type="Ensembl" id="ENSPPYT00000052324.1">
    <property type="protein sequence ID" value="ENSPPYP00000044969.1"/>
    <property type="gene ID" value="ENSPPYG00000036289.1"/>
</dbReference>
<dbReference type="SUPFAM" id="SSF48726">
    <property type="entry name" value="Immunoglobulin"/>
    <property type="match status" value="1"/>
</dbReference>
<name>A0A8I5UV38_PONAB</name>
<keyword evidence="3" id="KW-1003">Cell membrane</keyword>
<comment type="subcellular location">
    <subcellularLocation>
        <location evidence="1">Cell membrane</location>
    </subcellularLocation>
    <subcellularLocation>
        <location evidence="2">Secreted</location>
    </subcellularLocation>
</comment>
<keyword evidence="4" id="KW-0964">Secreted</keyword>
<keyword evidence="7" id="KW-0472">Membrane</keyword>
<keyword evidence="6" id="KW-1064">Adaptive immunity</keyword>